<keyword evidence="4" id="KW-1185">Reference proteome</keyword>
<feature type="transmembrane region" description="Helical" evidence="2">
    <location>
        <begin position="117"/>
        <end position="139"/>
    </location>
</feature>
<feature type="compositionally biased region" description="Low complexity" evidence="1">
    <location>
        <begin position="76"/>
        <end position="87"/>
    </location>
</feature>
<sequence length="320" mass="33154">MSYSQPPPQPGSPGAQPGPYGAGQQPPVPNPYAQPPGYGYPQQPGAAAPGGYGQPQHSPQPGPYTPPQQPGGFGQPGYPQQGGYQPGYPAPGGYGQPTSYGQQQPAARPGGGRGKKIGMVVGALAGVASVATAVVLFFGSDGSGRYKLTTPKTVADSYHRQGKGSGDQDLSKSGDERLRKVDVVDKPHLVTADYEASAHERMKFTGVWGEVKDPRQGAKLALAVIVKSLEDDGSAQAEGPAQDFSPEGFDGDVLKCQAMKFTSERGSMSAPACVWGDKSTLGVTVMVDPASEVLGEGMSLQDAAELTAKVRRDARVEIDG</sequence>
<reference evidence="3 4" key="1">
    <citation type="submission" date="2019-03" db="EMBL/GenBank/DDBJ databases">
        <authorList>
            <person name="Gonzalez-Pimentel J.L."/>
        </authorList>
    </citation>
    <scope>NUCLEOTIDE SEQUENCE [LARGE SCALE GENOMIC DNA]</scope>
    <source>
        <strain evidence="3 4">JCM 31289</strain>
    </source>
</reference>
<dbReference type="Proteomes" id="UP000297948">
    <property type="component" value="Unassembled WGS sequence"/>
</dbReference>
<dbReference type="OrthoDB" id="4350888at2"/>
<feature type="compositionally biased region" description="Low complexity" evidence="1">
    <location>
        <begin position="35"/>
        <end position="47"/>
    </location>
</feature>
<proteinExistence type="predicted"/>
<evidence type="ECO:0000256" key="2">
    <source>
        <dbReference type="SAM" id="Phobius"/>
    </source>
</evidence>
<name>A0A4Z0HBC0_9ACTN</name>
<protein>
    <submittedName>
        <fullName evidence="3">Uncharacterized protein</fullName>
    </submittedName>
</protein>
<evidence type="ECO:0000256" key="1">
    <source>
        <dbReference type="SAM" id="MobiDB-lite"/>
    </source>
</evidence>
<dbReference type="AlphaFoldDB" id="A0A4Z0HBC0"/>
<keyword evidence="2" id="KW-1133">Transmembrane helix</keyword>
<keyword evidence="2" id="KW-0812">Transmembrane</keyword>
<evidence type="ECO:0000313" key="3">
    <source>
        <dbReference type="EMBL" id="TGB16215.1"/>
    </source>
</evidence>
<organism evidence="3 4">
    <name type="scientific">Streptomyces palmae</name>
    <dbReference type="NCBI Taxonomy" id="1701085"/>
    <lineage>
        <taxon>Bacteria</taxon>
        <taxon>Bacillati</taxon>
        <taxon>Actinomycetota</taxon>
        <taxon>Actinomycetes</taxon>
        <taxon>Kitasatosporales</taxon>
        <taxon>Streptomycetaceae</taxon>
        <taxon>Streptomyces</taxon>
    </lineage>
</organism>
<feature type="region of interest" description="Disordered" evidence="1">
    <location>
        <begin position="156"/>
        <end position="175"/>
    </location>
</feature>
<gene>
    <name evidence="3" type="ORF">E4099_05695</name>
</gene>
<accession>A0A4Z0HBC0</accession>
<evidence type="ECO:0000313" key="4">
    <source>
        <dbReference type="Proteomes" id="UP000297948"/>
    </source>
</evidence>
<keyword evidence="2" id="KW-0472">Membrane</keyword>
<feature type="region of interest" description="Disordered" evidence="1">
    <location>
        <begin position="1"/>
        <end position="112"/>
    </location>
</feature>
<dbReference type="RefSeq" id="WP_135337834.1">
    <property type="nucleotide sequence ID" value="NZ_JBHLTX010000012.1"/>
</dbReference>
<feature type="compositionally biased region" description="Low complexity" evidence="1">
    <location>
        <begin position="12"/>
        <end position="25"/>
    </location>
</feature>
<feature type="compositionally biased region" description="Pro residues" evidence="1">
    <location>
        <begin position="58"/>
        <end position="69"/>
    </location>
</feature>
<dbReference type="EMBL" id="SRID01000030">
    <property type="protein sequence ID" value="TGB16215.1"/>
    <property type="molecule type" value="Genomic_DNA"/>
</dbReference>
<comment type="caution">
    <text evidence="3">The sequence shown here is derived from an EMBL/GenBank/DDBJ whole genome shotgun (WGS) entry which is preliminary data.</text>
</comment>
<feature type="compositionally biased region" description="Pro residues" evidence="1">
    <location>
        <begin position="1"/>
        <end position="11"/>
    </location>
</feature>